<accession>A0A1G2EVD4</accession>
<dbReference type="SUPFAM" id="SSF101960">
    <property type="entry name" value="Stabilizer of iron transporter SufD"/>
    <property type="match status" value="1"/>
</dbReference>
<name>A0A1G2EVD4_9BACT</name>
<comment type="similarity">
    <text evidence="1">Belongs to the iron-sulfur cluster assembly SufBD family.</text>
</comment>
<dbReference type="EMBL" id="MHMQ01000032">
    <property type="protein sequence ID" value="OGZ29765.1"/>
    <property type="molecule type" value="Genomic_DNA"/>
</dbReference>
<dbReference type="Proteomes" id="UP000177486">
    <property type="component" value="Unassembled WGS sequence"/>
</dbReference>
<organism evidence="4 5">
    <name type="scientific">Candidatus Niyogibacteria bacterium RIFCSPLOWO2_01_FULL_45_48</name>
    <dbReference type="NCBI Taxonomy" id="1801724"/>
    <lineage>
        <taxon>Bacteria</taxon>
        <taxon>Candidatus Niyogiibacteriota</taxon>
    </lineage>
</organism>
<reference evidence="4 5" key="1">
    <citation type="journal article" date="2016" name="Nat. Commun.">
        <title>Thousands of microbial genomes shed light on interconnected biogeochemical processes in an aquifer system.</title>
        <authorList>
            <person name="Anantharaman K."/>
            <person name="Brown C.T."/>
            <person name="Hug L.A."/>
            <person name="Sharon I."/>
            <person name="Castelle C.J."/>
            <person name="Probst A.J."/>
            <person name="Thomas B.C."/>
            <person name="Singh A."/>
            <person name="Wilkins M.J."/>
            <person name="Karaoz U."/>
            <person name="Brodie E.L."/>
            <person name="Williams K.H."/>
            <person name="Hubbard S.S."/>
            <person name="Banfield J.F."/>
        </authorList>
    </citation>
    <scope>NUCLEOTIDE SEQUENCE [LARGE SCALE GENOMIC DNA]</scope>
</reference>
<gene>
    <name evidence="4" type="ORF">A2931_00500</name>
</gene>
<dbReference type="InterPro" id="IPR045595">
    <property type="entry name" value="SufBD_N"/>
</dbReference>
<sequence length="464" mass="51418">MSHSKLNFKYKYGFFDKEKPVSAFQAGLSENVVRELSGIKSEDGWMRDFRLRALKIFESKKMPEWGADLSGIDFNNVIYFVRPAERQGISWDEVPPYIKNTFEKLGIPEAERKYLAGVSAQYDSEVVYHNMKGDWEKKGVIFCDTDTAYKKYPEIFKKYFGSIIPPADNKLSALNSAVWSGGSFVYVPAGVKVDVPLQAYFRINAKNMGQFERTLIIAEEGSSVHYIEGCTAPNYSTASLHSAVVEIIAKKGSNVRYTTVQNWSKNVYNLVTKRAFVEEEANVEWIDGNIGSCVTMKYPGVILRGRKARGSVLSLAYAGEGQHQDAGAKAIHLAPETSSRIISKSVASLGGRTSYRGMVKIIKGAKNSKSKVVCDALLLDAKSRSDTYPTMDIKEPSSAVEHEASVSKIGEDKIFYLGSRGIKESDATGLLVSGFLSDLTRELPMEYAAELNHLLKLEMEGSVG</sequence>
<dbReference type="PANTHER" id="PTHR30508">
    <property type="entry name" value="FES CLUSTER ASSEMBLY PROTEIN SUF"/>
    <property type="match status" value="1"/>
</dbReference>
<dbReference type="InterPro" id="IPR000825">
    <property type="entry name" value="SUF_FeS_clus_asmbl_SufBD_core"/>
</dbReference>
<dbReference type="InterPro" id="IPR037284">
    <property type="entry name" value="SUF_FeS_clus_asmbl_SufBD_sf"/>
</dbReference>
<dbReference type="Pfam" id="PF19295">
    <property type="entry name" value="SufBD_N"/>
    <property type="match status" value="1"/>
</dbReference>
<evidence type="ECO:0000313" key="5">
    <source>
        <dbReference type="Proteomes" id="UP000177486"/>
    </source>
</evidence>
<evidence type="ECO:0000259" key="3">
    <source>
        <dbReference type="Pfam" id="PF19295"/>
    </source>
</evidence>
<comment type="caution">
    <text evidence="4">The sequence shown here is derived from an EMBL/GenBank/DDBJ whole genome shotgun (WGS) entry which is preliminary data.</text>
</comment>
<dbReference type="NCBIfam" id="TIGR01980">
    <property type="entry name" value="sufB"/>
    <property type="match status" value="1"/>
</dbReference>
<dbReference type="InterPro" id="IPR010231">
    <property type="entry name" value="SUF_FeS_clus_asmbl_SufB"/>
</dbReference>
<proteinExistence type="inferred from homology"/>
<dbReference type="PANTHER" id="PTHR30508:SF1">
    <property type="entry name" value="UPF0051 PROTEIN ABCI8, CHLOROPLASTIC-RELATED"/>
    <property type="match status" value="1"/>
</dbReference>
<feature type="domain" description="SUF system FeS cluster assembly SufBD core" evidence="2">
    <location>
        <begin position="201"/>
        <end position="435"/>
    </location>
</feature>
<dbReference type="AlphaFoldDB" id="A0A1G2EVD4"/>
<dbReference type="GO" id="GO:0016226">
    <property type="term" value="P:iron-sulfur cluster assembly"/>
    <property type="evidence" value="ECO:0007669"/>
    <property type="project" value="InterPro"/>
</dbReference>
<dbReference type="Pfam" id="PF01458">
    <property type="entry name" value="SUFBD_core"/>
    <property type="match status" value="1"/>
</dbReference>
<evidence type="ECO:0000259" key="2">
    <source>
        <dbReference type="Pfam" id="PF01458"/>
    </source>
</evidence>
<protein>
    <submittedName>
        <fullName evidence="4">Fe-S cluster assembly protein SufB</fullName>
    </submittedName>
</protein>
<evidence type="ECO:0000313" key="4">
    <source>
        <dbReference type="EMBL" id="OGZ29765.1"/>
    </source>
</evidence>
<feature type="domain" description="SUF system FeS cluster assembly SufBD N-terminal" evidence="3">
    <location>
        <begin position="136"/>
        <end position="198"/>
    </location>
</feature>
<evidence type="ECO:0000256" key="1">
    <source>
        <dbReference type="ARBA" id="ARBA00043967"/>
    </source>
</evidence>
<dbReference type="InterPro" id="IPR055346">
    <property type="entry name" value="Fe-S_cluster_assembly_SufBD"/>
</dbReference>